<evidence type="ECO:0000313" key="2">
    <source>
        <dbReference type="Proteomes" id="UP000232688"/>
    </source>
</evidence>
<sequence>MLLNFVLKDTGYLKVNSKECRDNIGLANIGAIKEYCTDTVPANNNAIANPLVPGHTVWEDLGYVL</sequence>
<reference evidence="1 2" key="2">
    <citation type="submission" date="2017-10" db="EMBL/GenBank/DDBJ databases">
        <title>Genome analyses suggest a sexual origin of heterokaryosis in a supposedly ancient asexual fungus.</title>
        <authorList>
            <person name="Corradi N."/>
            <person name="Sedzielewska K."/>
            <person name="Noel J."/>
            <person name="Charron P."/>
            <person name="Farinelli L."/>
            <person name="Marton T."/>
            <person name="Kruger M."/>
            <person name="Pelin A."/>
            <person name="Brachmann A."/>
            <person name="Corradi N."/>
        </authorList>
    </citation>
    <scope>NUCLEOTIDE SEQUENCE [LARGE SCALE GENOMIC DNA]</scope>
    <source>
        <strain evidence="1 2">A1</strain>
    </source>
</reference>
<gene>
    <name evidence="1" type="ORF">RhiirA1_450068</name>
</gene>
<dbReference type="Proteomes" id="UP000232688">
    <property type="component" value="Unassembled WGS sequence"/>
</dbReference>
<reference evidence="1 2" key="1">
    <citation type="submission" date="2017-10" db="EMBL/GenBank/DDBJ databases">
        <title>Extensive intraspecific genome diversity in a model arbuscular mycorrhizal fungus.</title>
        <authorList>
            <person name="Chen E.C.H."/>
            <person name="Morin E."/>
            <person name="Baudet D."/>
            <person name="Noel J."/>
            <person name="Ndikumana S."/>
            <person name="Charron P."/>
            <person name="St-Onge C."/>
            <person name="Giorgi J."/>
            <person name="Grigoriev I.V."/>
            <person name="Roux C."/>
            <person name="Martin F.M."/>
            <person name="Corradi N."/>
        </authorList>
    </citation>
    <scope>NUCLEOTIDE SEQUENCE [LARGE SCALE GENOMIC DNA]</scope>
    <source>
        <strain evidence="1 2">A1</strain>
    </source>
</reference>
<evidence type="ECO:0000313" key="1">
    <source>
        <dbReference type="EMBL" id="PKC74390.1"/>
    </source>
</evidence>
<accession>A0A2N0SFQ7</accession>
<dbReference type="VEuPathDB" id="FungiDB:RhiirA1_450068"/>
<organism evidence="1 2">
    <name type="scientific">Rhizophagus irregularis</name>
    <dbReference type="NCBI Taxonomy" id="588596"/>
    <lineage>
        <taxon>Eukaryota</taxon>
        <taxon>Fungi</taxon>
        <taxon>Fungi incertae sedis</taxon>
        <taxon>Mucoromycota</taxon>
        <taxon>Glomeromycotina</taxon>
        <taxon>Glomeromycetes</taxon>
        <taxon>Glomerales</taxon>
        <taxon>Glomeraceae</taxon>
        <taxon>Rhizophagus</taxon>
    </lineage>
</organism>
<name>A0A2N0SFQ7_9GLOM</name>
<dbReference type="AlphaFoldDB" id="A0A2N0SFQ7"/>
<proteinExistence type="predicted"/>
<dbReference type="EMBL" id="LLXH01000054">
    <property type="protein sequence ID" value="PKC74390.1"/>
    <property type="molecule type" value="Genomic_DNA"/>
</dbReference>
<comment type="caution">
    <text evidence="1">The sequence shown here is derived from an EMBL/GenBank/DDBJ whole genome shotgun (WGS) entry which is preliminary data.</text>
</comment>
<protein>
    <submittedName>
        <fullName evidence="1">Uncharacterized protein</fullName>
    </submittedName>
</protein>